<dbReference type="EC" id="2.7.10.2" evidence="1"/>
<dbReference type="Proteomes" id="UP000827976">
    <property type="component" value="Chromosome 4"/>
</dbReference>
<evidence type="ECO:0000313" key="1">
    <source>
        <dbReference type="EMBL" id="KAH7685086.1"/>
    </source>
</evidence>
<name>A0ACB7WBG1_DIOAL</name>
<sequence length="376" mass="42168">MGSTGTSSTGDGVRSTWKIFTYKELHNATNGFSEDNKLGEGGFGSVYWGKTSDGLQIAVKKLKAMNSKAEMEFAVEVEVLGRVRHKNLLGLRGYCAGTDQRLIVYDYMPNLSLLSHLHGQFANEVQLDWKKRMNIIIGSAEGLVYLHHEVTPHIIHRDIKASNVLLDSNFEPLVADFGFAKLIPDGVSHMTTRVKGTLGYLAPEYAMWGKVSESCDVYSFGILLLEIITGRKPIEKLPGGVKRTITEWVEPLIAKSRFKDLVDPRLRGNFDEPQLRQTINVAALCVQAEPEKRLTMKEVVNLLKGYAPPKSKLNGLRMESIKYGDDLMNMDQNSEEDERGMDTESNVYGVFGAMEVRKMTDPYKNYDGERKKILHG</sequence>
<keyword evidence="1" id="KW-0808">Transferase</keyword>
<gene>
    <name evidence="1" type="ORF">IHE45_04G016900</name>
</gene>
<comment type="caution">
    <text evidence="1">The sequence shown here is derived from an EMBL/GenBank/DDBJ whole genome shotgun (WGS) entry which is preliminary data.</text>
</comment>
<keyword evidence="1" id="KW-0675">Receptor</keyword>
<proteinExistence type="predicted"/>
<dbReference type="EMBL" id="CM037014">
    <property type="protein sequence ID" value="KAH7685086.1"/>
    <property type="molecule type" value="Genomic_DNA"/>
</dbReference>
<protein>
    <submittedName>
        <fullName evidence="1">Interleukin-1 receptor-associated kinase 4 protein</fullName>
        <ecNumber evidence="1">2.7.10.2</ecNumber>
    </submittedName>
</protein>
<keyword evidence="2" id="KW-1185">Reference proteome</keyword>
<keyword evidence="1" id="KW-0418">Kinase</keyword>
<evidence type="ECO:0000313" key="2">
    <source>
        <dbReference type="Proteomes" id="UP000827976"/>
    </source>
</evidence>
<accession>A0ACB7WBG1</accession>
<reference evidence="2" key="1">
    <citation type="journal article" date="2022" name="Nat. Commun.">
        <title>Chromosome evolution and the genetic basis of agronomically important traits in greater yam.</title>
        <authorList>
            <person name="Bredeson J.V."/>
            <person name="Lyons J.B."/>
            <person name="Oniyinde I.O."/>
            <person name="Okereke N.R."/>
            <person name="Kolade O."/>
            <person name="Nnabue I."/>
            <person name="Nwadili C.O."/>
            <person name="Hribova E."/>
            <person name="Parker M."/>
            <person name="Nwogha J."/>
            <person name="Shu S."/>
            <person name="Carlson J."/>
            <person name="Kariba R."/>
            <person name="Muthemba S."/>
            <person name="Knop K."/>
            <person name="Barton G.J."/>
            <person name="Sherwood A.V."/>
            <person name="Lopez-Montes A."/>
            <person name="Asiedu R."/>
            <person name="Jamnadass R."/>
            <person name="Muchugi A."/>
            <person name="Goodstein D."/>
            <person name="Egesi C.N."/>
            <person name="Featherston J."/>
            <person name="Asfaw A."/>
            <person name="Simpson G.G."/>
            <person name="Dolezel J."/>
            <person name="Hendre P.S."/>
            <person name="Van Deynze A."/>
            <person name="Kumar P.L."/>
            <person name="Obidiegwu J.E."/>
            <person name="Bhattacharjee R."/>
            <person name="Rokhsar D.S."/>
        </authorList>
    </citation>
    <scope>NUCLEOTIDE SEQUENCE [LARGE SCALE GENOMIC DNA]</scope>
    <source>
        <strain evidence="2">cv. TDa95/00328</strain>
    </source>
</reference>
<organism evidence="1 2">
    <name type="scientific">Dioscorea alata</name>
    <name type="common">Purple yam</name>
    <dbReference type="NCBI Taxonomy" id="55571"/>
    <lineage>
        <taxon>Eukaryota</taxon>
        <taxon>Viridiplantae</taxon>
        <taxon>Streptophyta</taxon>
        <taxon>Embryophyta</taxon>
        <taxon>Tracheophyta</taxon>
        <taxon>Spermatophyta</taxon>
        <taxon>Magnoliopsida</taxon>
        <taxon>Liliopsida</taxon>
        <taxon>Dioscoreales</taxon>
        <taxon>Dioscoreaceae</taxon>
        <taxon>Dioscorea</taxon>
    </lineage>
</organism>